<dbReference type="AlphaFoldDB" id="A0AAU8LRG7"/>
<dbReference type="Gene3D" id="3.40.50.300">
    <property type="entry name" value="P-loop containing nucleotide triphosphate hydrolases"/>
    <property type="match status" value="1"/>
</dbReference>
<dbReference type="InterPro" id="IPR031322">
    <property type="entry name" value="Shikimate/glucono_kinase"/>
</dbReference>
<dbReference type="GO" id="GO:0009423">
    <property type="term" value="P:chorismate biosynthetic process"/>
    <property type="evidence" value="ECO:0007669"/>
    <property type="project" value="UniProtKB-UniRule"/>
</dbReference>
<proteinExistence type="inferred from homology"/>
<evidence type="ECO:0000256" key="2">
    <source>
        <dbReference type="ARBA" id="ARBA00022679"/>
    </source>
</evidence>
<feature type="binding site" evidence="7">
    <location>
        <position position="82"/>
    </location>
    <ligand>
        <name>substrate</name>
    </ligand>
</feature>
<dbReference type="PANTHER" id="PTHR21087">
    <property type="entry name" value="SHIKIMATE KINASE"/>
    <property type="match status" value="1"/>
</dbReference>
<protein>
    <recommendedName>
        <fullName evidence="7">Shikimate kinase</fullName>
        <shortName evidence="7">SK</shortName>
        <ecNumber evidence="7">2.7.1.71</ecNumber>
    </recommendedName>
</protein>
<dbReference type="Pfam" id="PF01202">
    <property type="entry name" value="SKI"/>
    <property type="match status" value="1"/>
</dbReference>
<keyword evidence="1 7" id="KW-0028">Amino-acid biosynthesis</keyword>
<comment type="catalytic activity">
    <reaction evidence="7">
        <text>shikimate + ATP = 3-phosphoshikimate + ADP + H(+)</text>
        <dbReference type="Rhea" id="RHEA:13121"/>
        <dbReference type="ChEBI" id="CHEBI:15378"/>
        <dbReference type="ChEBI" id="CHEBI:30616"/>
        <dbReference type="ChEBI" id="CHEBI:36208"/>
        <dbReference type="ChEBI" id="CHEBI:145989"/>
        <dbReference type="ChEBI" id="CHEBI:456216"/>
        <dbReference type="EC" id="2.7.1.71"/>
    </reaction>
</comment>
<dbReference type="EMBL" id="CP159373">
    <property type="protein sequence ID" value="XCN72107.1"/>
    <property type="molecule type" value="Genomic_DNA"/>
</dbReference>
<accession>A0AAU8LRG7</accession>
<dbReference type="GO" id="GO:0005524">
    <property type="term" value="F:ATP binding"/>
    <property type="evidence" value="ECO:0007669"/>
    <property type="project" value="UniProtKB-UniRule"/>
</dbReference>
<dbReference type="GO" id="GO:0000287">
    <property type="term" value="F:magnesium ion binding"/>
    <property type="evidence" value="ECO:0007669"/>
    <property type="project" value="UniProtKB-UniRule"/>
</dbReference>
<dbReference type="InterPro" id="IPR000623">
    <property type="entry name" value="Shikimate_kinase/TSH1"/>
</dbReference>
<dbReference type="GO" id="GO:0008652">
    <property type="term" value="P:amino acid biosynthetic process"/>
    <property type="evidence" value="ECO:0007669"/>
    <property type="project" value="UniProtKB-KW"/>
</dbReference>
<comment type="caution">
    <text evidence="7">Lacks conserved residue(s) required for the propagation of feature annotation.</text>
</comment>
<dbReference type="InterPro" id="IPR027417">
    <property type="entry name" value="P-loop_NTPase"/>
</dbReference>
<evidence type="ECO:0000256" key="1">
    <source>
        <dbReference type="ARBA" id="ARBA00022605"/>
    </source>
</evidence>
<evidence type="ECO:0000256" key="6">
    <source>
        <dbReference type="ARBA" id="ARBA00023141"/>
    </source>
</evidence>
<reference evidence="8" key="2">
    <citation type="submission" date="2024-06" db="EMBL/GenBank/DDBJ databases">
        <authorList>
            <person name="Plum-Jensen L.E."/>
            <person name="Schramm A."/>
            <person name="Marshall I.P.G."/>
        </authorList>
    </citation>
    <scope>NUCLEOTIDE SEQUENCE</scope>
    <source>
        <strain evidence="8">Rat1</strain>
    </source>
</reference>
<comment type="similarity">
    <text evidence="7">Belongs to the shikimate kinase family.</text>
</comment>
<feature type="binding site" evidence="7">
    <location>
        <position position="19"/>
    </location>
    <ligand>
        <name>Mg(2+)</name>
        <dbReference type="ChEBI" id="CHEBI:18420"/>
    </ligand>
</feature>
<dbReference type="GO" id="GO:0005829">
    <property type="term" value="C:cytosol"/>
    <property type="evidence" value="ECO:0007669"/>
    <property type="project" value="TreeGrafter"/>
</dbReference>
<reference evidence="8" key="1">
    <citation type="journal article" date="2024" name="Syst. Appl. Microbiol.">
        <title>First single-strain enrichments of Electrothrix cable bacteria, description of E. aestuarii sp. nov. and E. rattekaaiensis sp. nov., and proposal of a cable bacteria taxonomy following the rules of the SeqCode.</title>
        <authorList>
            <person name="Plum-Jensen L.E."/>
            <person name="Schramm A."/>
            <person name="Marshall I.P.G."/>
        </authorList>
    </citation>
    <scope>NUCLEOTIDE SEQUENCE</scope>
    <source>
        <strain evidence="8">Rat1</strain>
    </source>
</reference>
<dbReference type="KEGG" id="eaj:Q3M24_17600"/>
<comment type="subcellular location">
    <subcellularLocation>
        <location evidence="7">Cytoplasm</location>
    </subcellularLocation>
</comment>
<dbReference type="SUPFAM" id="SSF52540">
    <property type="entry name" value="P-loop containing nucleoside triphosphate hydrolases"/>
    <property type="match status" value="1"/>
</dbReference>
<keyword evidence="7" id="KW-0479">Metal-binding</keyword>
<keyword evidence="4 7" id="KW-0418">Kinase</keyword>
<feature type="binding site" evidence="7">
    <location>
        <position position="61"/>
    </location>
    <ligand>
        <name>substrate</name>
    </ligand>
</feature>
<dbReference type="CDD" id="cd00464">
    <property type="entry name" value="SK"/>
    <property type="match status" value="1"/>
</dbReference>
<feature type="binding site" evidence="7">
    <location>
        <begin position="15"/>
        <end position="20"/>
    </location>
    <ligand>
        <name>ATP</name>
        <dbReference type="ChEBI" id="CHEBI:30616"/>
    </ligand>
</feature>
<evidence type="ECO:0000256" key="5">
    <source>
        <dbReference type="ARBA" id="ARBA00022840"/>
    </source>
</evidence>
<dbReference type="PANTHER" id="PTHR21087:SF16">
    <property type="entry name" value="SHIKIMATE KINASE 1, CHLOROPLASTIC"/>
    <property type="match status" value="1"/>
</dbReference>
<comment type="subunit">
    <text evidence="7">Monomer.</text>
</comment>
<dbReference type="GO" id="GO:0009073">
    <property type="term" value="P:aromatic amino acid family biosynthetic process"/>
    <property type="evidence" value="ECO:0007669"/>
    <property type="project" value="UniProtKB-KW"/>
</dbReference>
<feature type="binding site" evidence="7">
    <location>
        <position position="137"/>
    </location>
    <ligand>
        <name>substrate</name>
    </ligand>
</feature>
<keyword evidence="5 7" id="KW-0067">ATP-binding</keyword>
<evidence type="ECO:0000313" key="8">
    <source>
        <dbReference type="EMBL" id="XCN72107.1"/>
    </source>
</evidence>
<evidence type="ECO:0000256" key="7">
    <source>
        <dbReference type="HAMAP-Rule" id="MF_00109"/>
    </source>
</evidence>
<name>A0AAU8LRG7_9BACT</name>
<comment type="cofactor">
    <cofactor evidence="7">
        <name>Mg(2+)</name>
        <dbReference type="ChEBI" id="CHEBI:18420"/>
    </cofactor>
    <text evidence="7">Binds 1 Mg(2+) ion per subunit.</text>
</comment>
<dbReference type="GO" id="GO:0004765">
    <property type="term" value="F:shikimate kinase activity"/>
    <property type="evidence" value="ECO:0007669"/>
    <property type="project" value="UniProtKB-UniRule"/>
</dbReference>
<evidence type="ECO:0000256" key="4">
    <source>
        <dbReference type="ARBA" id="ARBA00022777"/>
    </source>
</evidence>
<keyword evidence="7" id="KW-0963">Cytoplasm</keyword>
<evidence type="ECO:0000256" key="3">
    <source>
        <dbReference type="ARBA" id="ARBA00022741"/>
    </source>
</evidence>
<gene>
    <name evidence="7" type="primary">aroK</name>
    <name evidence="8" type="ORF">Q3M24_17600</name>
</gene>
<sequence length="170" mass="18442">MKRCPSNLILIGMPGSGKSTLGPILAGKLSRPFLDTDQAIEDAQQRTLQEIMNSDGQAIFRRIEEEVLLSLNLHDHVIATGGSAIYSQAGITHLKSNGLAIFLDADLVTLESRVNNFSTRGLVKHPEQSFAQLLDDRLPLYKKHADITVQSAGLTPEQTCGEILAAVLLP</sequence>
<keyword evidence="6 7" id="KW-0057">Aromatic amino acid biosynthesis</keyword>
<dbReference type="PRINTS" id="PR01100">
    <property type="entry name" value="SHIKIMTKNASE"/>
</dbReference>
<comment type="function">
    <text evidence="7">Catalyzes the specific phosphorylation of the 3-hydroxyl group of shikimic acid using ATP as a cosubstrate.</text>
</comment>
<keyword evidence="2 7" id="KW-0808">Transferase</keyword>
<dbReference type="EC" id="2.7.1.71" evidence="7"/>
<feature type="binding site" evidence="7">
    <location>
        <position position="37"/>
    </location>
    <ligand>
        <name>substrate</name>
    </ligand>
</feature>
<dbReference type="HAMAP" id="MF_00109">
    <property type="entry name" value="Shikimate_kinase"/>
    <property type="match status" value="1"/>
</dbReference>
<organism evidence="8">
    <name type="scientific">Candidatus Electrothrix aestuarii</name>
    <dbReference type="NCBI Taxonomy" id="3062594"/>
    <lineage>
        <taxon>Bacteria</taxon>
        <taxon>Pseudomonadati</taxon>
        <taxon>Thermodesulfobacteriota</taxon>
        <taxon>Desulfobulbia</taxon>
        <taxon>Desulfobulbales</taxon>
        <taxon>Desulfobulbaceae</taxon>
        <taxon>Candidatus Electrothrix</taxon>
    </lineage>
</organism>
<keyword evidence="3 7" id="KW-0547">Nucleotide-binding</keyword>
<keyword evidence="7" id="KW-0460">Magnesium</keyword>
<comment type="pathway">
    <text evidence="7">Metabolic intermediate biosynthesis; chorismate biosynthesis; chorismate from D-erythrose 4-phosphate and phosphoenolpyruvate: step 5/7.</text>
</comment>
<feature type="binding site" evidence="7">
    <location>
        <position position="120"/>
    </location>
    <ligand>
        <name>ATP</name>
        <dbReference type="ChEBI" id="CHEBI:30616"/>
    </ligand>
</feature>